<dbReference type="GO" id="GO:0015562">
    <property type="term" value="F:efflux transmembrane transporter activity"/>
    <property type="evidence" value="ECO:0007669"/>
    <property type="project" value="InterPro"/>
</dbReference>
<dbReference type="PANTHER" id="PTHR30203:SF33">
    <property type="entry name" value="BLR4455 PROTEIN"/>
    <property type="match status" value="1"/>
</dbReference>
<protein>
    <recommendedName>
        <fullName evidence="6">Efflux transporter outer membrane subunit</fullName>
    </recommendedName>
</protein>
<evidence type="ECO:0000313" key="4">
    <source>
        <dbReference type="EMBL" id="ENX34241.1"/>
    </source>
</evidence>
<evidence type="ECO:0008006" key="6">
    <source>
        <dbReference type="Google" id="ProtNLM"/>
    </source>
</evidence>
<accession>N9QVZ7</accession>
<keyword evidence="2" id="KW-0449">Lipoprotein</keyword>
<evidence type="ECO:0000256" key="2">
    <source>
        <dbReference type="RuleBase" id="RU362097"/>
    </source>
</evidence>
<dbReference type="GO" id="GO:0009279">
    <property type="term" value="C:cell outer membrane"/>
    <property type="evidence" value="ECO:0007669"/>
    <property type="project" value="UniProtKB-SubCell"/>
</dbReference>
<proteinExistence type="inferred from homology"/>
<reference evidence="4 5" key="1">
    <citation type="submission" date="2013-02" db="EMBL/GenBank/DDBJ databases">
        <title>The Genome Sequence of Acinetobacter sp. NIPH 1859.</title>
        <authorList>
            <consortium name="The Broad Institute Genome Sequencing Platform"/>
            <consortium name="The Broad Institute Genome Sequencing Center for Infectious Disease"/>
            <person name="Cerqueira G."/>
            <person name="Feldgarden M."/>
            <person name="Courvalin P."/>
            <person name="Perichon B."/>
            <person name="Grillot-Courvalin C."/>
            <person name="Clermont D."/>
            <person name="Rocha E."/>
            <person name="Yoon E.-J."/>
            <person name="Nemec A."/>
            <person name="Walker B."/>
            <person name="Young S.K."/>
            <person name="Zeng Q."/>
            <person name="Gargeya S."/>
            <person name="Fitzgerald M."/>
            <person name="Haas B."/>
            <person name="Abouelleil A."/>
            <person name="Alvarado L."/>
            <person name="Arachchi H.M."/>
            <person name="Berlin A.M."/>
            <person name="Chapman S.B."/>
            <person name="Dewar J."/>
            <person name="Goldberg J."/>
            <person name="Griggs A."/>
            <person name="Gujja S."/>
            <person name="Hansen M."/>
            <person name="Howarth C."/>
            <person name="Imamovic A."/>
            <person name="Larimer J."/>
            <person name="McCowan C."/>
            <person name="Murphy C."/>
            <person name="Neiman D."/>
            <person name="Pearson M."/>
            <person name="Priest M."/>
            <person name="Roberts A."/>
            <person name="Saif S."/>
            <person name="Shea T."/>
            <person name="Sisk P."/>
            <person name="Sykes S."/>
            <person name="Wortman J."/>
            <person name="Nusbaum C."/>
            <person name="Birren B."/>
        </authorList>
    </citation>
    <scope>NUCLEOTIDE SEQUENCE [LARGE SCALE GENOMIC DNA]</scope>
    <source>
        <strain evidence="4 5">NIPH 1859</strain>
    </source>
</reference>
<dbReference type="InterPro" id="IPR010131">
    <property type="entry name" value="MdtP/NodT-like"/>
</dbReference>
<keyword evidence="3" id="KW-0175">Coiled coil</keyword>
<evidence type="ECO:0000256" key="1">
    <source>
        <dbReference type="ARBA" id="ARBA00007613"/>
    </source>
</evidence>
<dbReference type="InterPro" id="IPR003423">
    <property type="entry name" value="OMP_efflux"/>
</dbReference>
<dbReference type="OrthoDB" id="9770517at2"/>
<dbReference type="PATRIC" id="fig|1217695.3.peg.2840"/>
<evidence type="ECO:0000313" key="5">
    <source>
        <dbReference type="Proteomes" id="UP000013009"/>
    </source>
</evidence>
<dbReference type="AlphaFoldDB" id="N9QVZ7"/>
<feature type="coiled-coil region" evidence="3">
    <location>
        <begin position="89"/>
        <end position="123"/>
    </location>
</feature>
<comment type="similarity">
    <text evidence="1 2">Belongs to the outer membrane factor (OMF) (TC 1.B.17) family.</text>
</comment>
<dbReference type="PANTHER" id="PTHR30203">
    <property type="entry name" value="OUTER MEMBRANE CATION EFFLUX PROTEIN"/>
    <property type="match status" value="1"/>
</dbReference>
<dbReference type="RefSeq" id="WP_005275479.1">
    <property type="nucleotide sequence ID" value="NZ_KB850195.1"/>
</dbReference>
<dbReference type="Gene3D" id="2.20.200.10">
    <property type="entry name" value="Outer membrane efflux proteins (OEP)"/>
    <property type="match status" value="1"/>
</dbReference>
<dbReference type="Proteomes" id="UP000013009">
    <property type="component" value="Unassembled WGS sequence"/>
</dbReference>
<dbReference type="Pfam" id="PF02321">
    <property type="entry name" value="OEP"/>
    <property type="match status" value="2"/>
</dbReference>
<comment type="caution">
    <text evidence="4">The sequence shown here is derived from an EMBL/GenBank/DDBJ whole genome shotgun (WGS) entry which is preliminary data.</text>
</comment>
<gene>
    <name evidence="4" type="ORF">F889_02905</name>
</gene>
<name>N9QVZ7_9GAMM</name>
<keyword evidence="2" id="KW-0812">Transmembrane</keyword>
<dbReference type="SUPFAM" id="SSF56954">
    <property type="entry name" value="Outer membrane efflux proteins (OEP)"/>
    <property type="match status" value="1"/>
</dbReference>
<comment type="subcellular location">
    <subcellularLocation>
        <location evidence="2">Cell outer membrane</location>
        <topology evidence="2">Lipid-anchor</topology>
    </subcellularLocation>
</comment>
<dbReference type="HOGENOM" id="CLU_012817_13_1_6"/>
<keyword evidence="2" id="KW-0472">Membrane</keyword>
<keyword evidence="2" id="KW-0564">Palmitate</keyword>
<dbReference type="NCBIfam" id="TIGR01845">
    <property type="entry name" value="outer_NodT"/>
    <property type="match status" value="1"/>
</dbReference>
<keyword evidence="5" id="KW-1185">Reference proteome</keyword>
<keyword evidence="2" id="KW-1134">Transmembrane beta strand</keyword>
<sequence length="485" mass="53178">MYQFFSLHNPTKSFKTLNFIALGLVGVLSGCQMIKPEPTAKVNVGAQFSQPSQYGLNAKKWETEGWKIAVPSDSLPKGEWWQIFQDTQLNQLVDQLNRENASIAQYEAQYRQATALLNQARAGARPTITGNSAITRAKSGDSGTTTNYNLGLNASWEPDFWGKVRQNVLVNQDKAQASEAELNSIRLSMQAQLTSSYLQWVVEGFQLQSQRESLENLQKSLQLTQNQYKAGIVASTTVDQAQSQYQTALANYTDMQLSQIQLQHAIAMLIGQPQDQFQLMMPKTLPVLPQIPVDLPSSILQRRPDVAAAERTMAAANAQVGVAKLAFFPDFSLGGSLGYKSSKLSDLFNAPNFIWSVGPTLAATLFDGGLRHAQTEQAKAAYDASAASYKQTVLSAIQNVEDNIAAQYLLSKEVAQEQQGLAAATRAERSTMNQYKAGIVGYLNVLTAQNSRLSAQNSVWSLMSKQYQTTVNLISSMGGSFKSND</sequence>
<evidence type="ECO:0000256" key="3">
    <source>
        <dbReference type="SAM" id="Coils"/>
    </source>
</evidence>
<dbReference type="EMBL" id="APRZ01000017">
    <property type="protein sequence ID" value="ENX34241.1"/>
    <property type="molecule type" value="Genomic_DNA"/>
</dbReference>
<organism evidence="4 5">
    <name type="scientific">Acinetobacter colistiniresistens</name>
    <dbReference type="NCBI Taxonomy" id="280145"/>
    <lineage>
        <taxon>Bacteria</taxon>
        <taxon>Pseudomonadati</taxon>
        <taxon>Pseudomonadota</taxon>
        <taxon>Gammaproteobacteria</taxon>
        <taxon>Moraxellales</taxon>
        <taxon>Moraxellaceae</taxon>
        <taxon>Acinetobacter</taxon>
    </lineage>
</organism>
<dbReference type="Gene3D" id="1.20.1600.10">
    <property type="entry name" value="Outer membrane efflux proteins (OEP)"/>
    <property type="match status" value="1"/>
</dbReference>